<sequence>MHTSSLIHLLFLSAIVFASRRDSPQATDDQLEQRCPNANEVWRDCGLDPKCKHCDFHAEPCNTACYTGCTCKDGYMYDTLWRCIPQEACIEENVL</sequence>
<dbReference type="Gene3D" id="2.10.25.10">
    <property type="entry name" value="Laminin"/>
    <property type="match status" value="1"/>
</dbReference>
<keyword evidence="2" id="KW-0732">Signal</keyword>
<evidence type="ECO:0000313" key="4">
    <source>
        <dbReference type="Proteomes" id="UP000887575"/>
    </source>
</evidence>
<name>A0AAF3ERT0_9BILA</name>
<dbReference type="WBParaSite" id="MBELARI_LOCUS16353">
    <property type="protein sequence ID" value="MBELARI_LOCUS16353"/>
    <property type="gene ID" value="MBELARI_LOCUS16353"/>
</dbReference>
<dbReference type="SUPFAM" id="SSF57567">
    <property type="entry name" value="Serine protease inhibitors"/>
    <property type="match status" value="1"/>
</dbReference>
<evidence type="ECO:0000259" key="3">
    <source>
        <dbReference type="Pfam" id="PF01826"/>
    </source>
</evidence>
<keyword evidence="4" id="KW-1185">Reference proteome</keyword>
<dbReference type="AlphaFoldDB" id="A0AAF3ERT0"/>
<evidence type="ECO:0000256" key="2">
    <source>
        <dbReference type="SAM" id="SignalP"/>
    </source>
</evidence>
<protein>
    <submittedName>
        <fullName evidence="5">TIL domain-containing protein</fullName>
    </submittedName>
</protein>
<accession>A0AAF3ERT0</accession>
<feature type="chain" id="PRO_5041908332" evidence="2">
    <location>
        <begin position="19"/>
        <end position="95"/>
    </location>
</feature>
<dbReference type="Proteomes" id="UP000887575">
    <property type="component" value="Unassembled WGS sequence"/>
</dbReference>
<dbReference type="InterPro" id="IPR036084">
    <property type="entry name" value="Ser_inhib-like_sf"/>
</dbReference>
<dbReference type="InterPro" id="IPR002919">
    <property type="entry name" value="TIL_dom"/>
</dbReference>
<keyword evidence="1" id="KW-0722">Serine protease inhibitor</keyword>
<dbReference type="GO" id="GO:0004867">
    <property type="term" value="F:serine-type endopeptidase inhibitor activity"/>
    <property type="evidence" value="ECO:0007669"/>
    <property type="project" value="UniProtKB-KW"/>
</dbReference>
<dbReference type="Pfam" id="PF01826">
    <property type="entry name" value="TIL"/>
    <property type="match status" value="1"/>
</dbReference>
<proteinExistence type="predicted"/>
<keyword evidence="1" id="KW-0646">Protease inhibitor</keyword>
<dbReference type="CDD" id="cd19941">
    <property type="entry name" value="TIL"/>
    <property type="match status" value="1"/>
</dbReference>
<reference evidence="5" key="1">
    <citation type="submission" date="2024-02" db="UniProtKB">
        <authorList>
            <consortium name="WormBaseParasite"/>
        </authorList>
    </citation>
    <scope>IDENTIFICATION</scope>
</reference>
<feature type="domain" description="TIL" evidence="3">
    <location>
        <begin position="37"/>
        <end position="89"/>
    </location>
</feature>
<organism evidence="4 5">
    <name type="scientific">Mesorhabditis belari</name>
    <dbReference type="NCBI Taxonomy" id="2138241"/>
    <lineage>
        <taxon>Eukaryota</taxon>
        <taxon>Metazoa</taxon>
        <taxon>Ecdysozoa</taxon>
        <taxon>Nematoda</taxon>
        <taxon>Chromadorea</taxon>
        <taxon>Rhabditida</taxon>
        <taxon>Rhabditina</taxon>
        <taxon>Rhabditomorpha</taxon>
        <taxon>Rhabditoidea</taxon>
        <taxon>Rhabditidae</taxon>
        <taxon>Mesorhabditinae</taxon>
        <taxon>Mesorhabditis</taxon>
    </lineage>
</organism>
<feature type="signal peptide" evidence="2">
    <location>
        <begin position="1"/>
        <end position="18"/>
    </location>
</feature>
<evidence type="ECO:0000313" key="5">
    <source>
        <dbReference type="WBParaSite" id="MBELARI_LOCUS16353"/>
    </source>
</evidence>
<evidence type="ECO:0000256" key="1">
    <source>
        <dbReference type="ARBA" id="ARBA00022900"/>
    </source>
</evidence>